<keyword evidence="2" id="KW-1185">Reference proteome</keyword>
<proteinExistence type="predicted"/>
<dbReference type="Proteomes" id="UP000317650">
    <property type="component" value="Chromosome 3"/>
</dbReference>
<dbReference type="EMBL" id="PYDT01000006">
    <property type="protein sequence ID" value="THU57324.1"/>
    <property type="molecule type" value="Genomic_DNA"/>
</dbReference>
<dbReference type="AlphaFoldDB" id="A0A4S8J8P4"/>
<organism evidence="1 2">
    <name type="scientific">Musa balbisiana</name>
    <name type="common">Banana</name>
    <dbReference type="NCBI Taxonomy" id="52838"/>
    <lineage>
        <taxon>Eukaryota</taxon>
        <taxon>Viridiplantae</taxon>
        <taxon>Streptophyta</taxon>
        <taxon>Embryophyta</taxon>
        <taxon>Tracheophyta</taxon>
        <taxon>Spermatophyta</taxon>
        <taxon>Magnoliopsida</taxon>
        <taxon>Liliopsida</taxon>
        <taxon>Zingiberales</taxon>
        <taxon>Musaceae</taxon>
        <taxon>Musa</taxon>
    </lineage>
</organism>
<evidence type="ECO:0000313" key="2">
    <source>
        <dbReference type="Proteomes" id="UP000317650"/>
    </source>
</evidence>
<sequence>MGAFRDPCGERDFEELIATLVEQVNGAIISCQLQDGNVQKLGITSTSTWILKPVQDASKLHTSASSYKLSYWIIGGSL</sequence>
<name>A0A4S8J8P4_MUSBA</name>
<gene>
    <name evidence="1" type="ORF">C4D60_Mb03t02310</name>
</gene>
<comment type="caution">
    <text evidence="1">The sequence shown here is derived from an EMBL/GenBank/DDBJ whole genome shotgun (WGS) entry which is preliminary data.</text>
</comment>
<reference evidence="1 2" key="1">
    <citation type="journal article" date="2019" name="Nat. Plants">
        <title>Genome sequencing of Musa balbisiana reveals subgenome evolution and function divergence in polyploid bananas.</title>
        <authorList>
            <person name="Yao X."/>
        </authorList>
    </citation>
    <scope>NUCLEOTIDE SEQUENCE [LARGE SCALE GENOMIC DNA]</scope>
    <source>
        <strain evidence="2">cv. DH-PKW</strain>
        <tissue evidence="1">Leaves</tissue>
    </source>
</reference>
<accession>A0A4S8J8P4</accession>
<evidence type="ECO:0000313" key="1">
    <source>
        <dbReference type="EMBL" id="THU57324.1"/>
    </source>
</evidence>
<protein>
    <submittedName>
        <fullName evidence="1">Uncharacterized protein</fullName>
    </submittedName>
</protein>